<evidence type="ECO:0000256" key="1">
    <source>
        <dbReference type="ARBA" id="ARBA00004651"/>
    </source>
</evidence>
<dbReference type="PANTHER" id="PTHR24246:SF27">
    <property type="entry name" value="ADENOSINE RECEPTOR, ISOFORM A"/>
    <property type="match status" value="1"/>
</dbReference>
<dbReference type="GO" id="GO:0001609">
    <property type="term" value="F:G protein-coupled adenosine receptor activity"/>
    <property type="evidence" value="ECO:0000318"/>
    <property type="project" value="GO_Central"/>
</dbReference>
<keyword evidence="2" id="KW-1003">Cell membrane</keyword>
<keyword evidence="8" id="KW-0325">Glycoprotein</keyword>
<dbReference type="EMBL" id="DS469584">
    <property type="protein sequence ID" value="EDO40909.1"/>
    <property type="molecule type" value="Genomic_DNA"/>
</dbReference>
<accession>A7S5P3</accession>
<dbReference type="GO" id="GO:0007186">
    <property type="term" value="P:G protein-coupled receptor signaling pathway"/>
    <property type="evidence" value="ECO:0000318"/>
    <property type="project" value="GO_Central"/>
</dbReference>
<evidence type="ECO:0000259" key="12">
    <source>
        <dbReference type="PROSITE" id="PS50262"/>
    </source>
</evidence>
<evidence type="ECO:0000256" key="11">
    <source>
        <dbReference type="SAM" id="Phobius"/>
    </source>
</evidence>
<comment type="similarity">
    <text evidence="10">Belongs to the G-protein coupled receptor 1 family.</text>
</comment>
<dbReference type="InterPro" id="IPR000276">
    <property type="entry name" value="GPCR_Rhodpsn"/>
</dbReference>
<proteinExistence type="inferred from homology"/>
<evidence type="ECO:0000256" key="4">
    <source>
        <dbReference type="ARBA" id="ARBA00022989"/>
    </source>
</evidence>
<keyword evidence="9 10" id="KW-0807">Transducer</keyword>
<evidence type="ECO:0000256" key="8">
    <source>
        <dbReference type="ARBA" id="ARBA00023180"/>
    </source>
</evidence>
<dbReference type="HOGENOM" id="CLU_009579_3_6_1"/>
<keyword evidence="3 10" id="KW-0812">Transmembrane</keyword>
<dbReference type="STRING" id="45351.A7S5P3"/>
<protein>
    <recommendedName>
        <fullName evidence="12">G-protein coupled receptors family 1 profile domain-containing protein</fullName>
    </recommendedName>
</protein>
<evidence type="ECO:0000256" key="3">
    <source>
        <dbReference type="ARBA" id="ARBA00022692"/>
    </source>
</evidence>
<evidence type="ECO:0000256" key="10">
    <source>
        <dbReference type="RuleBase" id="RU000688"/>
    </source>
</evidence>
<feature type="non-terminal residue" evidence="13">
    <location>
        <position position="1"/>
    </location>
</feature>
<evidence type="ECO:0000256" key="9">
    <source>
        <dbReference type="ARBA" id="ARBA00023224"/>
    </source>
</evidence>
<feature type="domain" description="G-protein coupled receptors family 1 profile" evidence="12">
    <location>
        <begin position="10"/>
        <end position="263"/>
    </location>
</feature>
<evidence type="ECO:0000256" key="2">
    <source>
        <dbReference type="ARBA" id="ARBA00022475"/>
    </source>
</evidence>
<evidence type="ECO:0000256" key="6">
    <source>
        <dbReference type="ARBA" id="ARBA00023136"/>
    </source>
</evidence>
<dbReference type="InParanoid" id="A7S5P3"/>
<feature type="transmembrane region" description="Helical" evidence="11">
    <location>
        <begin position="150"/>
        <end position="179"/>
    </location>
</feature>
<dbReference type="PANTHER" id="PTHR24246">
    <property type="entry name" value="OLFACTORY RECEPTOR AND ADENOSINE RECEPTOR"/>
    <property type="match status" value="1"/>
</dbReference>
<dbReference type="PROSITE" id="PS00237">
    <property type="entry name" value="G_PROTEIN_RECEP_F1_1"/>
    <property type="match status" value="1"/>
</dbReference>
<evidence type="ECO:0000256" key="5">
    <source>
        <dbReference type="ARBA" id="ARBA00023040"/>
    </source>
</evidence>
<dbReference type="OMA" id="ERYIYVM"/>
<sequence>IVLSMLIVGVNSIVIYLFFTREYLQTKTNSLLVSLSISDLMVGVLGIPLNISCNALMLQRNSQVCAAGTILYRLQGVSEMTHIFATTLERYIYVMFPMKYIHIVTAARVLYLVSGVWLISLFVALIPLAWQNPNEYFVETPSKNRLLYAAIYNVFGAVFFFLLPLVIMMISYARMFVVVHRQIKEIRMQNYPRSSSQRPPVATEARAISIFALMLSVFTVCWSSWYIMAIMFYTGHHAMLPYELLDALDFLRFAVAFVNPILYTFLKRDFSRALRSLVRR</sequence>
<keyword evidence="14" id="KW-1185">Reference proteome</keyword>
<dbReference type="Gene3D" id="1.20.1070.10">
    <property type="entry name" value="Rhodopsin 7-helix transmembrane proteins"/>
    <property type="match status" value="1"/>
</dbReference>
<dbReference type="InterPro" id="IPR017452">
    <property type="entry name" value="GPCR_Rhodpsn_7TM"/>
</dbReference>
<dbReference type="PRINTS" id="PR00237">
    <property type="entry name" value="GPCRRHODOPSN"/>
</dbReference>
<evidence type="ECO:0000313" key="14">
    <source>
        <dbReference type="Proteomes" id="UP000001593"/>
    </source>
</evidence>
<feature type="transmembrane region" description="Helical" evidence="11">
    <location>
        <begin position="207"/>
        <end position="227"/>
    </location>
</feature>
<gene>
    <name evidence="13" type="ORF">NEMVEDRAFT_v1g24727</name>
</gene>
<evidence type="ECO:0000313" key="13">
    <source>
        <dbReference type="EMBL" id="EDO40909.1"/>
    </source>
</evidence>
<comment type="subcellular location">
    <subcellularLocation>
        <location evidence="1">Cell membrane</location>
        <topology evidence="1">Multi-pass membrane protein</topology>
    </subcellularLocation>
</comment>
<dbReference type="PROSITE" id="PS50262">
    <property type="entry name" value="G_PROTEIN_RECEP_F1_2"/>
    <property type="match status" value="1"/>
</dbReference>
<feature type="non-terminal residue" evidence="13">
    <location>
        <position position="280"/>
    </location>
</feature>
<dbReference type="eggNOG" id="KOG3656">
    <property type="taxonomic scope" value="Eukaryota"/>
</dbReference>
<dbReference type="GO" id="GO:0005886">
    <property type="term" value="C:plasma membrane"/>
    <property type="evidence" value="ECO:0000318"/>
    <property type="project" value="GO_Central"/>
</dbReference>
<dbReference type="SUPFAM" id="SSF81321">
    <property type="entry name" value="Family A G protein-coupled receptor-like"/>
    <property type="match status" value="1"/>
</dbReference>
<dbReference type="Proteomes" id="UP000001593">
    <property type="component" value="Unassembled WGS sequence"/>
</dbReference>
<reference evidence="13 14" key="1">
    <citation type="journal article" date="2007" name="Science">
        <title>Sea anemone genome reveals ancestral eumetazoan gene repertoire and genomic organization.</title>
        <authorList>
            <person name="Putnam N.H."/>
            <person name="Srivastava M."/>
            <person name="Hellsten U."/>
            <person name="Dirks B."/>
            <person name="Chapman J."/>
            <person name="Salamov A."/>
            <person name="Terry A."/>
            <person name="Shapiro H."/>
            <person name="Lindquist E."/>
            <person name="Kapitonov V.V."/>
            <person name="Jurka J."/>
            <person name="Genikhovich G."/>
            <person name="Grigoriev I.V."/>
            <person name="Lucas S.M."/>
            <person name="Steele R.E."/>
            <person name="Finnerty J.R."/>
            <person name="Technau U."/>
            <person name="Martindale M.Q."/>
            <person name="Rokhsar D.S."/>
        </authorList>
    </citation>
    <scope>NUCLEOTIDE SEQUENCE [LARGE SCALE GENOMIC DNA]</scope>
    <source>
        <strain evidence="14">CH2 X CH6</strain>
    </source>
</reference>
<dbReference type="Pfam" id="PF00001">
    <property type="entry name" value="7tm_1"/>
    <property type="match status" value="1"/>
</dbReference>
<keyword evidence="6 11" id="KW-0472">Membrane</keyword>
<keyword evidence="7 10" id="KW-0675">Receptor</keyword>
<feature type="transmembrane region" description="Helical" evidence="11">
    <location>
        <begin position="31"/>
        <end position="50"/>
    </location>
</feature>
<feature type="transmembrane region" description="Helical" evidence="11">
    <location>
        <begin position="109"/>
        <end position="130"/>
    </location>
</feature>
<dbReference type="AlphaFoldDB" id="A7S5P3"/>
<name>A7S5P3_NEMVE</name>
<keyword evidence="4 11" id="KW-1133">Transmembrane helix</keyword>
<evidence type="ECO:0000256" key="7">
    <source>
        <dbReference type="ARBA" id="ARBA00023170"/>
    </source>
</evidence>
<keyword evidence="5 10" id="KW-0297">G-protein coupled receptor</keyword>
<feature type="transmembrane region" description="Helical" evidence="11">
    <location>
        <begin position="6"/>
        <end position="24"/>
    </location>
</feature>
<feature type="transmembrane region" description="Helical" evidence="11">
    <location>
        <begin position="247"/>
        <end position="266"/>
    </location>
</feature>
<dbReference type="PhylomeDB" id="A7S5P3"/>
<organism evidence="13 14">
    <name type="scientific">Nematostella vectensis</name>
    <name type="common">Starlet sea anemone</name>
    <dbReference type="NCBI Taxonomy" id="45351"/>
    <lineage>
        <taxon>Eukaryota</taxon>
        <taxon>Metazoa</taxon>
        <taxon>Cnidaria</taxon>
        <taxon>Anthozoa</taxon>
        <taxon>Hexacorallia</taxon>
        <taxon>Actiniaria</taxon>
        <taxon>Edwardsiidae</taxon>
        <taxon>Nematostella</taxon>
    </lineage>
</organism>